<comment type="caution">
    <text evidence="2">The sequence shown here is derived from an EMBL/GenBank/DDBJ whole genome shotgun (WGS) entry which is preliminary data.</text>
</comment>
<evidence type="ECO:0000313" key="2">
    <source>
        <dbReference type="EMBL" id="RYN43599.1"/>
    </source>
</evidence>
<proteinExistence type="predicted"/>
<dbReference type="AlphaFoldDB" id="A0A4Q4M4Z2"/>
<accession>A0A4Q4M4Z2</accession>
<sequence length="209" mass="24013">MRFSSEGLRDEFIRDFQRQPAHLATMVQFGQSSQPGIHMPCPRAVPGRTVEELMNEHASRSQRYYGNQQLRPDVPMSPQPTAEDIARRSRRFKLRHDEFVRREPGLSRPAVTYLEDNTPDLNHPSPSQSNTVSHAQGPYDDTDSACHAHINEQPGEGDIDIHLTRDESNDREQSLREDFEMIKYEDDLTADFEEVDRDIPTAFNGNPPR</sequence>
<evidence type="ECO:0000256" key="1">
    <source>
        <dbReference type="SAM" id="MobiDB-lite"/>
    </source>
</evidence>
<feature type="compositionally biased region" description="Polar residues" evidence="1">
    <location>
        <begin position="61"/>
        <end position="70"/>
    </location>
</feature>
<gene>
    <name evidence="2" type="ORF">AA0114_g10257</name>
</gene>
<dbReference type="Proteomes" id="UP000292402">
    <property type="component" value="Unassembled WGS sequence"/>
</dbReference>
<reference evidence="3" key="1">
    <citation type="journal article" date="2019" name="bioRxiv">
        <title>Genomics, evolutionary history and diagnostics of the Alternaria alternata species group including apple and Asian pear pathotypes.</title>
        <authorList>
            <person name="Armitage A.D."/>
            <person name="Cockerton H.M."/>
            <person name="Sreenivasaprasad S."/>
            <person name="Woodhall J.W."/>
            <person name="Lane C.R."/>
            <person name="Harrison R.J."/>
            <person name="Clarkson J.P."/>
        </authorList>
    </citation>
    <scope>NUCLEOTIDE SEQUENCE [LARGE SCALE GENOMIC DNA]</scope>
    <source>
        <strain evidence="3">FERA 1082</strain>
    </source>
</reference>
<feature type="region of interest" description="Disordered" evidence="1">
    <location>
        <begin position="107"/>
        <end position="178"/>
    </location>
</feature>
<dbReference type="EMBL" id="PDXA01000044">
    <property type="protein sequence ID" value="RYN43599.1"/>
    <property type="molecule type" value="Genomic_DNA"/>
</dbReference>
<protein>
    <submittedName>
        <fullName evidence="2">Uncharacterized protein</fullName>
    </submittedName>
</protein>
<organism evidence="2 3">
    <name type="scientific">Alternaria tenuissima</name>
    <dbReference type="NCBI Taxonomy" id="119927"/>
    <lineage>
        <taxon>Eukaryota</taxon>
        <taxon>Fungi</taxon>
        <taxon>Dikarya</taxon>
        <taxon>Ascomycota</taxon>
        <taxon>Pezizomycotina</taxon>
        <taxon>Dothideomycetes</taxon>
        <taxon>Pleosporomycetidae</taxon>
        <taxon>Pleosporales</taxon>
        <taxon>Pleosporineae</taxon>
        <taxon>Pleosporaceae</taxon>
        <taxon>Alternaria</taxon>
        <taxon>Alternaria sect. Alternaria</taxon>
        <taxon>Alternaria alternata complex</taxon>
    </lineage>
</organism>
<feature type="region of interest" description="Disordered" evidence="1">
    <location>
        <begin position="55"/>
        <end position="83"/>
    </location>
</feature>
<feature type="compositionally biased region" description="Basic and acidic residues" evidence="1">
    <location>
        <begin position="159"/>
        <end position="178"/>
    </location>
</feature>
<feature type="compositionally biased region" description="Polar residues" evidence="1">
    <location>
        <begin position="124"/>
        <end position="134"/>
    </location>
</feature>
<evidence type="ECO:0000313" key="3">
    <source>
        <dbReference type="Proteomes" id="UP000292402"/>
    </source>
</evidence>
<name>A0A4Q4M4Z2_9PLEO</name>